<comment type="caution">
    <text evidence="10">Lacks conserved residue(s) required for the propagation of feature annotation.</text>
</comment>
<feature type="binding site" evidence="10">
    <location>
        <position position="378"/>
    </location>
    <ligand>
        <name>4-CDP-2-C-methyl-D-erythritol 2-phosphate</name>
        <dbReference type="ChEBI" id="CHEBI:57919"/>
    </ligand>
</feature>
<dbReference type="KEGG" id="scor:J3U87_16780"/>
<feature type="site" description="Positions MEP for the nucleophilic attack" evidence="10">
    <location>
        <position position="151"/>
    </location>
</feature>
<keyword evidence="7 10" id="KW-0414">Isoprene biosynthesis</keyword>
<feature type="site" description="Transition state stabilizer" evidence="10">
    <location>
        <position position="16"/>
    </location>
</feature>
<dbReference type="PROSITE" id="PS01350">
    <property type="entry name" value="ISPF"/>
    <property type="match status" value="1"/>
</dbReference>
<feature type="site" description="Transition state stabilizer" evidence="10">
    <location>
        <position position="372"/>
    </location>
</feature>
<dbReference type="EC" id="2.7.7.60" evidence="10"/>
<keyword evidence="6 10" id="KW-0479">Metal-binding</keyword>
<comment type="similarity">
    <text evidence="10">In the C-terminal section; belongs to the IspF family.</text>
</comment>
<feature type="site" description="Transition state stabilizer" evidence="10">
    <location>
        <position position="273"/>
    </location>
</feature>
<keyword evidence="14" id="KW-1185">Reference proteome</keyword>
<dbReference type="HAMAP" id="MF_00107">
    <property type="entry name" value="IspF"/>
    <property type="match status" value="1"/>
</dbReference>
<evidence type="ECO:0000256" key="3">
    <source>
        <dbReference type="ARBA" id="ARBA00004709"/>
    </source>
</evidence>
<dbReference type="GO" id="GO:0016114">
    <property type="term" value="P:terpenoid biosynthetic process"/>
    <property type="evidence" value="ECO:0007669"/>
    <property type="project" value="InterPro"/>
</dbReference>
<protein>
    <recommendedName>
        <fullName evidence="10">Bifunctional enzyme IspD/IspF</fullName>
    </recommendedName>
    <domain>
        <recommendedName>
            <fullName evidence="10">2-C-methyl-D-erythritol 4-phosphate cytidylyltransferase</fullName>
            <ecNumber evidence="10">2.7.7.60</ecNumber>
        </recommendedName>
        <alternativeName>
            <fullName evidence="10">4-diphosphocytidyl-2C-methyl-D-erythritol synthase</fullName>
        </alternativeName>
        <alternativeName>
            <fullName evidence="10">MEP cytidylyltransferase</fullName>
            <shortName evidence="10">MCT</shortName>
        </alternativeName>
    </domain>
    <domain>
        <recommendedName>
            <fullName evidence="10">2-C-methyl-D-erythritol 2,4-cyclodiphosphate synthase</fullName>
            <shortName evidence="10">MECDP-synthase</shortName>
            <shortName evidence="10">MECPP-synthase</shortName>
            <shortName evidence="10">MECPS</shortName>
            <ecNumber evidence="10">4.6.1.12</ecNumber>
        </recommendedName>
    </domain>
</protein>
<comment type="catalytic activity">
    <reaction evidence="1 10 11">
        <text>4-CDP-2-C-methyl-D-erythritol 2-phosphate = 2-C-methyl-D-erythritol 2,4-cyclic diphosphate + CMP</text>
        <dbReference type="Rhea" id="RHEA:23864"/>
        <dbReference type="ChEBI" id="CHEBI:57919"/>
        <dbReference type="ChEBI" id="CHEBI:58483"/>
        <dbReference type="ChEBI" id="CHEBI:60377"/>
        <dbReference type="EC" id="4.6.1.12"/>
    </reaction>
</comment>
<dbReference type="GO" id="GO:0008685">
    <property type="term" value="F:2-C-methyl-D-erythritol 2,4-cyclodiphosphate synthase activity"/>
    <property type="evidence" value="ECO:0007669"/>
    <property type="project" value="UniProtKB-UniRule"/>
</dbReference>
<dbReference type="InterPro" id="IPR018294">
    <property type="entry name" value="ISPD_synthase_CS"/>
</dbReference>
<dbReference type="EC" id="4.6.1.12" evidence="10"/>
<evidence type="ECO:0000256" key="9">
    <source>
        <dbReference type="ARBA" id="ARBA00023268"/>
    </source>
</evidence>
<dbReference type="InterPro" id="IPR036571">
    <property type="entry name" value="MECDP_synthase_sf"/>
</dbReference>
<feature type="binding site" evidence="10">
    <location>
        <begin position="300"/>
        <end position="304"/>
    </location>
    <ligand>
        <name>4-CDP-2-C-methyl-D-erythritol 2-phosphate</name>
        <dbReference type="ChEBI" id="CHEBI:57919"/>
    </ligand>
</feature>
<evidence type="ECO:0000256" key="8">
    <source>
        <dbReference type="ARBA" id="ARBA00023239"/>
    </source>
</evidence>
<gene>
    <name evidence="10" type="primary">ispDF</name>
    <name evidence="13" type="ORF">J3U87_16780</name>
</gene>
<evidence type="ECO:0000259" key="12">
    <source>
        <dbReference type="Pfam" id="PF02542"/>
    </source>
</evidence>
<dbReference type="NCBIfam" id="TIGR00151">
    <property type="entry name" value="ispF"/>
    <property type="match status" value="1"/>
</dbReference>
<feature type="binding site" evidence="10">
    <location>
        <position position="281"/>
    </location>
    <ligand>
        <name>a divalent metal cation</name>
        <dbReference type="ChEBI" id="CHEBI:60240"/>
    </ligand>
</feature>
<dbReference type="Pfam" id="PF01128">
    <property type="entry name" value="IspD"/>
    <property type="match status" value="1"/>
</dbReference>
<evidence type="ECO:0000256" key="5">
    <source>
        <dbReference type="ARBA" id="ARBA00022695"/>
    </source>
</evidence>
<reference evidence="13" key="1">
    <citation type="submission" date="2021-03" db="EMBL/GenBank/DDBJ databases">
        <title>Acanthopleuribacteraceae sp. M133.</title>
        <authorList>
            <person name="Wang G."/>
        </authorList>
    </citation>
    <scope>NUCLEOTIDE SEQUENCE</scope>
    <source>
        <strain evidence="13">M133</strain>
    </source>
</reference>
<sequence length="403" mass="43881">MVRRFVIVPAGGIGSRMGLPYPKQLLPFRSGTLLEHTCALFGDLPVYVPVPEGFRDLFEEKLAGRAAILLGGATRFDSVRRAFQAIDRDHGLDDADLVLIHDAARPFLDPQSLEAAWRQTAECGALIYACAAVDTMKRVDGDGRIRETLDRRFVHHAQTPQIFRAGILRTAYRHFDRHPDSPPTDEARLVEMANIPVKVFPSSHANRKITNPEDLTLIEQASQKDARPAPSPDRGPQMPFRIGHGYDVHRFDPDRPLYLGGILIPGGPGLLGHSDADVAIHALIDAMLGAAGRGDIGHWFPDDDPGFANIRSTLLLEKVWADLRGAGYAVANVDITIQAQVPKLAPYIAEMRACLAGILGVEPERVNIKATTTEGLGFVGTKQGMAADAVALLVRVPKETDSP</sequence>
<evidence type="ECO:0000256" key="2">
    <source>
        <dbReference type="ARBA" id="ARBA00001968"/>
    </source>
</evidence>
<dbReference type="GO" id="GO:0046872">
    <property type="term" value="F:metal ion binding"/>
    <property type="evidence" value="ECO:0007669"/>
    <property type="project" value="UniProtKB-KW"/>
</dbReference>
<dbReference type="InterPro" id="IPR026596">
    <property type="entry name" value="IspD/F"/>
</dbReference>
<feature type="binding site" evidence="10">
    <location>
        <begin position="247"/>
        <end position="249"/>
    </location>
    <ligand>
        <name>4-CDP-2-C-methyl-D-erythritol 2-phosphate</name>
        <dbReference type="ChEBI" id="CHEBI:57919"/>
    </ligand>
</feature>
<dbReference type="Gene3D" id="3.90.550.10">
    <property type="entry name" value="Spore Coat Polysaccharide Biosynthesis Protein SpsA, Chain A"/>
    <property type="match status" value="1"/>
</dbReference>
<organism evidence="13 14">
    <name type="scientific">Sulfidibacter corallicola</name>
    <dbReference type="NCBI Taxonomy" id="2818388"/>
    <lineage>
        <taxon>Bacteria</taxon>
        <taxon>Pseudomonadati</taxon>
        <taxon>Acidobacteriota</taxon>
        <taxon>Holophagae</taxon>
        <taxon>Acanthopleuribacterales</taxon>
        <taxon>Acanthopleuribacteraceae</taxon>
        <taxon>Sulfidibacter</taxon>
    </lineage>
</organism>
<evidence type="ECO:0000313" key="14">
    <source>
        <dbReference type="Proteomes" id="UP000663929"/>
    </source>
</evidence>
<dbReference type="CDD" id="cd00554">
    <property type="entry name" value="MECDP_synthase"/>
    <property type="match status" value="1"/>
</dbReference>
<dbReference type="PANTHER" id="PTHR43181:SF1">
    <property type="entry name" value="2-C-METHYL-D-ERYTHRITOL 2,4-CYCLODIPHOSPHATE SYNTHASE, CHLOROPLASTIC"/>
    <property type="match status" value="1"/>
</dbReference>
<feature type="binding site" evidence="10">
    <location>
        <position position="247"/>
    </location>
    <ligand>
        <name>a divalent metal cation</name>
        <dbReference type="ChEBI" id="CHEBI:60240"/>
    </ligand>
</feature>
<accession>A0A8A4TYS9</accession>
<comment type="catalytic activity">
    <reaction evidence="10">
        <text>2-C-methyl-D-erythritol 4-phosphate + CTP + H(+) = 4-CDP-2-C-methyl-D-erythritol + diphosphate</text>
        <dbReference type="Rhea" id="RHEA:13429"/>
        <dbReference type="ChEBI" id="CHEBI:15378"/>
        <dbReference type="ChEBI" id="CHEBI:33019"/>
        <dbReference type="ChEBI" id="CHEBI:37563"/>
        <dbReference type="ChEBI" id="CHEBI:57823"/>
        <dbReference type="ChEBI" id="CHEBI:58262"/>
        <dbReference type="EC" id="2.7.7.60"/>
    </reaction>
</comment>
<feature type="region of interest" description="2-C-methyl-D-erythritol 2,4-cyclodiphosphate synthase" evidence="10">
    <location>
        <begin position="241"/>
        <end position="403"/>
    </location>
</feature>
<keyword evidence="9 10" id="KW-0511">Multifunctional enzyme</keyword>
<comment type="pathway">
    <text evidence="3 10">Isoprenoid biosynthesis; isopentenyl diphosphate biosynthesis via DXP pathway; isopentenyl diphosphate from 1-deoxy-D-xylulose 5-phosphate: step 4/6.</text>
</comment>
<dbReference type="UniPathway" id="UPA00056">
    <property type="reaction ID" value="UER00093"/>
</dbReference>
<evidence type="ECO:0000256" key="1">
    <source>
        <dbReference type="ARBA" id="ARBA00000200"/>
    </source>
</evidence>
<dbReference type="GO" id="GO:0050518">
    <property type="term" value="F:2-C-methyl-D-erythritol 4-phosphate cytidylyltransferase activity"/>
    <property type="evidence" value="ECO:0007669"/>
    <property type="project" value="UniProtKB-UniRule"/>
</dbReference>
<dbReference type="SUPFAM" id="SSF69765">
    <property type="entry name" value="IpsF-like"/>
    <property type="match status" value="1"/>
</dbReference>
<evidence type="ECO:0000256" key="4">
    <source>
        <dbReference type="ARBA" id="ARBA00022679"/>
    </source>
</evidence>
<evidence type="ECO:0000256" key="6">
    <source>
        <dbReference type="ARBA" id="ARBA00022723"/>
    </source>
</evidence>
<comment type="function">
    <text evidence="10">Bifunctional enzyme that catalyzes the formation of 4-diphosphocytidyl-2-C-methyl-D-erythritol from CTP and 2-C-methyl-D-erythritol 4-phosphate (MEP) (IspD), and catalyzes the conversion of 4-diphosphocytidyl-2-C-methyl-D-erythritol 2-phosphate (CDP-ME2P) to 2-C-methyl-D-erythritol 2,4-cyclodiphosphate (ME-CPP) with a corresponding release of cytidine 5-monophosphate (CMP) (IspF).</text>
</comment>
<comment type="similarity">
    <text evidence="10">In the N-terminal section; belongs to the IspD/TarI cytidylyltransferase family. IspD subfamily.</text>
</comment>
<dbReference type="GO" id="GO:0019288">
    <property type="term" value="P:isopentenyl diphosphate biosynthetic process, methylerythritol 4-phosphate pathway"/>
    <property type="evidence" value="ECO:0007669"/>
    <property type="project" value="UniProtKB-UniRule"/>
</dbReference>
<dbReference type="RefSeq" id="WP_237384201.1">
    <property type="nucleotide sequence ID" value="NZ_CP071793.1"/>
</dbReference>
<keyword evidence="4 10" id="KW-0808">Transferase</keyword>
<dbReference type="HAMAP" id="MF_01520">
    <property type="entry name" value="IspDF"/>
    <property type="match status" value="1"/>
</dbReference>
<feature type="site" description="Positions MEP for the nucleophilic attack" evidence="10">
    <location>
        <position position="208"/>
    </location>
</feature>
<comment type="pathway">
    <text evidence="10">Isoprenoid biosynthesis; isopentenyl diphosphate biosynthesis via DXP pathway; isopentenyl diphosphate from 1-deoxy-D-xylulose 5-phosphate: step 2/6.</text>
</comment>
<dbReference type="EMBL" id="CP071793">
    <property type="protein sequence ID" value="QTD54102.1"/>
    <property type="molecule type" value="Genomic_DNA"/>
</dbReference>
<feature type="site" description="Transition state stabilizer" evidence="10">
    <location>
        <position position="23"/>
    </location>
</feature>
<feature type="binding site" evidence="10">
    <location>
        <begin position="273"/>
        <end position="274"/>
    </location>
    <ligand>
        <name>4-CDP-2-C-methyl-D-erythritol 2-phosphate</name>
        <dbReference type="ChEBI" id="CHEBI:57919"/>
    </ligand>
</feature>
<keyword evidence="8 10" id="KW-0456">Lyase</keyword>
<dbReference type="InterPro" id="IPR034683">
    <property type="entry name" value="IspD/TarI"/>
</dbReference>
<dbReference type="InterPro" id="IPR029044">
    <property type="entry name" value="Nucleotide-diphossugar_trans"/>
</dbReference>
<dbReference type="InterPro" id="IPR003526">
    <property type="entry name" value="MECDP_synthase"/>
</dbReference>
<dbReference type="InterPro" id="IPR020555">
    <property type="entry name" value="MECDP_synthase_CS"/>
</dbReference>
<dbReference type="Proteomes" id="UP000663929">
    <property type="component" value="Chromosome"/>
</dbReference>
<dbReference type="PROSITE" id="PS01295">
    <property type="entry name" value="ISPD"/>
    <property type="match status" value="1"/>
</dbReference>
<comment type="similarity">
    <text evidence="11">Belongs to the IspF family.</text>
</comment>
<comment type="cofactor">
    <cofactor evidence="2 10">
        <name>a divalent metal cation</name>
        <dbReference type="ChEBI" id="CHEBI:60240"/>
    </cofactor>
</comment>
<dbReference type="CDD" id="cd02516">
    <property type="entry name" value="CDP-ME_synthetase"/>
    <property type="match status" value="1"/>
</dbReference>
<feature type="binding site" evidence="10">
    <location>
        <begin position="371"/>
        <end position="374"/>
    </location>
    <ligand>
        <name>4-CDP-2-C-methyl-D-erythritol 2-phosphate</name>
        <dbReference type="ChEBI" id="CHEBI:57919"/>
    </ligand>
</feature>
<feature type="binding site" evidence="10">
    <location>
        <position position="249"/>
    </location>
    <ligand>
        <name>a divalent metal cation</name>
        <dbReference type="ChEBI" id="CHEBI:60240"/>
    </ligand>
</feature>
<dbReference type="SUPFAM" id="SSF53448">
    <property type="entry name" value="Nucleotide-diphospho-sugar transferases"/>
    <property type="match status" value="1"/>
</dbReference>
<evidence type="ECO:0000256" key="11">
    <source>
        <dbReference type="RuleBase" id="RU004395"/>
    </source>
</evidence>
<evidence type="ECO:0000256" key="10">
    <source>
        <dbReference type="HAMAP-Rule" id="MF_01520"/>
    </source>
</evidence>
<keyword evidence="5 10" id="KW-0548">Nucleotidyltransferase</keyword>
<feature type="domain" description="2-C-methyl-D-erythritol 2,4-cyclodiphosphate synthase" evidence="12">
    <location>
        <begin position="240"/>
        <end position="393"/>
    </location>
</feature>
<proteinExistence type="inferred from homology"/>
<feature type="binding site" evidence="10">
    <location>
        <begin position="295"/>
        <end position="297"/>
    </location>
    <ligand>
        <name>4-CDP-2-C-methyl-D-erythritol 2-phosphate</name>
        <dbReference type="ChEBI" id="CHEBI:57919"/>
    </ligand>
</feature>
<evidence type="ECO:0000256" key="7">
    <source>
        <dbReference type="ARBA" id="ARBA00023229"/>
    </source>
</evidence>
<dbReference type="Gene3D" id="3.30.1330.50">
    <property type="entry name" value="2-C-methyl-D-erythritol 2,4-cyclodiphosphate synthase"/>
    <property type="match status" value="1"/>
</dbReference>
<name>A0A8A4TYS9_SULCO</name>
<dbReference type="PANTHER" id="PTHR43181">
    <property type="entry name" value="2-C-METHYL-D-ERYTHRITOL 2,4-CYCLODIPHOSPHATE SYNTHASE, CHLOROPLASTIC"/>
    <property type="match status" value="1"/>
</dbReference>
<dbReference type="Pfam" id="PF02542">
    <property type="entry name" value="YgbB"/>
    <property type="match status" value="1"/>
</dbReference>
<evidence type="ECO:0000313" key="13">
    <source>
        <dbReference type="EMBL" id="QTD54102.1"/>
    </source>
</evidence>
<dbReference type="AlphaFoldDB" id="A0A8A4TYS9"/>
<feature type="region of interest" description="2-C-methyl-D-erythritol 4-phosphate cytidylyltransferase" evidence="10">
    <location>
        <begin position="1"/>
        <end position="240"/>
    </location>
</feature>